<evidence type="ECO:0000256" key="3">
    <source>
        <dbReference type="ARBA" id="ARBA00023237"/>
    </source>
</evidence>
<protein>
    <recommendedName>
        <fullName evidence="10">TonB-dependent receptor</fullName>
    </recommendedName>
</protein>
<feature type="domain" description="TonB-dependent receptor-like beta-barrel" evidence="6">
    <location>
        <begin position="492"/>
        <end position="937"/>
    </location>
</feature>
<comment type="subcellular location">
    <subcellularLocation>
        <location evidence="1 4">Cell outer membrane</location>
    </subcellularLocation>
</comment>
<dbReference type="GO" id="GO:0009279">
    <property type="term" value="C:cell outer membrane"/>
    <property type="evidence" value="ECO:0007669"/>
    <property type="project" value="UniProtKB-SubCell"/>
</dbReference>
<evidence type="ECO:0000313" key="9">
    <source>
        <dbReference type="Proteomes" id="UP000226437"/>
    </source>
</evidence>
<dbReference type="PANTHER" id="PTHR40980">
    <property type="entry name" value="PLUG DOMAIN-CONTAINING PROTEIN"/>
    <property type="match status" value="1"/>
</dbReference>
<evidence type="ECO:0000259" key="7">
    <source>
        <dbReference type="Pfam" id="PF07715"/>
    </source>
</evidence>
<feature type="domain" description="TonB-dependent receptor plug" evidence="7">
    <location>
        <begin position="135"/>
        <end position="219"/>
    </location>
</feature>
<dbReference type="OrthoDB" id="9768470at2"/>
<organism evidence="8 9">
    <name type="scientific">Neolewinella marina</name>
    <dbReference type="NCBI Taxonomy" id="438751"/>
    <lineage>
        <taxon>Bacteria</taxon>
        <taxon>Pseudomonadati</taxon>
        <taxon>Bacteroidota</taxon>
        <taxon>Saprospiria</taxon>
        <taxon>Saprospirales</taxon>
        <taxon>Lewinellaceae</taxon>
        <taxon>Neolewinella</taxon>
    </lineage>
</organism>
<dbReference type="InterPro" id="IPR037066">
    <property type="entry name" value="Plug_dom_sf"/>
</dbReference>
<dbReference type="InterPro" id="IPR036942">
    <property type="entry name" value="Beta-barrel_TonB_sf"/>
</dbReference>
<feature type="signal peptide" evidence="5">
    <location>
        <begin position="1"/>
        <end position="20"/>
    </location>
</feature>
<feature type="chain" id="PRO_5013941345" description="TonB-dependent receptor" evidence="5">
    <location>
        <begin position="21"/>
        <end position="972"/>
    </location>
</feature>
<accession>A0A2G0CF78</accession>
<name>A0A2G0CF78_9BACT</name>
<dbReference type="AlphaFoldDB" id="A0A2G0CF78"/>
<dbReference type="Pfam" id="PF07715">
    <property type="entry name" value="Plug"/>
    <property type="match status" value="1"/>
</dbReference>
<sequence length="972" mass="106542">MLNRMFSLVALLLVSATVLSQKGAISGTVFDEDGFPMLGANVVIQGTSIGAQTDFIEGKYQFQAEPGVYTISATYVGYAEQLLEGVEVKANETTILDITFAEDTGIELALDVTVTAQALERGEVAVMKLRQNSDKVQDVISSQEIQRLGAGTAAAALTKVTGTTVVDGKYVYVRGLGDRYSATTLNGLQLPSIDPYRNSAQLDLIPTTVLDNITASKSFTPDLPGDFTGGSVNIKIKALPERFTWGVSASGGYNNLSNFRNDFLTFPAGDKIGLGYNDGTLDGPAILNDPRLKDLNALSSNVDRRARRDPELAAAVEDVANGFGNAFTLGNKRTGPDYSLSANIGNQLMLGTMPLGFFATASYSREFSQYTNGRRGNFVNPGGNSGSLQEIYDLNDSKSVESAQLGGMVGLTLRPSASNSLSFYTIYSHQGFLEGRILEGSNESKGAAGTEDNFYRSQASTFMERELIDYVLQGDHTLTGLGNTKVEWSANYIDSKQNEPDLRFAEYIEQGDRYIIDPSQFSRPSRFFRDLADDTYQGSLDITVPVLQGKSRGNALKFGGMYRNKQRDFNETIYAYENDRGLSFTEAGGDFGVYFGPENLGVLEQVNGRNLVGVYVFDNSNLANSYTGNYSVGAAYGMMTYEVSPRLKAIFGLRAEQTRILVESDVVGIEYEQAAANGRTPDMNRIDDNTADIDTLSFMPALNLVYKLGENTNLRGSFTQTVARPNMREVAPFGAFGFLGEPIVFGNPDLELTSVDNYDLRYEIFPNAGEVLALSAFYKRFRNPIVTTFRLSGDQQFTWTNSENADLYGLEIEARKSLGFLNEKLDNFTLSTNLAFIEARQQIDAAEVRLGQAVDPDFSANRQFNGQSPFVANANLSYATPETGWDVVVAYNYFGDRLQSIGAVGSPDIFERGRSQLDMSISKKIENFKLSLRARNLLNPAFESFSTFGGQEYIFQSYERGREVSFGISYGI</sequence>
<keyword evidence="3" id="KW-0998">Cell outer membrane</keyword>
<dbReference type="Proteomes" id="UP000226437">
    <property type="component" value="Unassembled WGS sequence"/>
</dbReference>
<dbReference type="InterPro" id="IPR000531">
    <property type="entry name" value="Beta-barrel_TonB"/>
</dbReference>
<evidence type="ECO:0008006" key="10">
    <source>
        <dbReference type="Google" id="ProtNLM"/>
    </source>
</evidence>
<gene>
    <name evidence="8" type="ORF">CGL56_09160</name>
</gene>
<dbReference type="Gene3D" id="2.60.40.1120">
    <property type="entry name" value="Carboxypeptidase-like, regulatory domain"/>
    <property type="match status" value="1"/>
</dbReference>
<keyword evidence="5" id="KW-0732">Signal</keyword>
<reference evidence="8 9" key="1">
    <citation type="submission" date="2017-10" db="EMBL/GenBank/DDBJ databases">
        <title>The draft genome sequence of Lewinella marina KCTC 32374.</title>
        <authorList>
            <person name="Wang K."/>
        </authorList>
    </citation>
    <scope>NUCLEOTIDE SEQUENCE [LARGE SCALE GENOMIC DNA]</scope>
    <source>
        <strain evidence="8 9">MKG-38</strain>
    </source>
</reference>
<dbReference type="InterPro" id="IPR012910">
    <property type="entry name" value="Plug_dom"/>
</dbReference>
<dbReference type="SUPFAM" id="SSF56935">
    <property type="entry name" value="Porins"/>
    <property type="match status" value="1"/>
</dbReference>
<evidence type="ECO:0000256" key="5">
    <source>
        <dbReference type="SAM" id="SignalP"/>
    </source>
</evidence>
<dbReference type="SUPFAM" id="SSF49464">
    <property type="entry name" value="Carboxypeptidase regulatory domain-like"/>
    <property type="match status" value="1"/>
</dbReference>
<dbReference type="InterPro" id="IPR008969">
    <property type="entry name" value="CarboxyPept-like_regulatory"/>
</dbReference>
<dbReference type="Pfam" id="PF13620">
    <property type="entry name" value="CarboxypepD_reg"/>
    <property type="match status" value="1"/>
</dbReference>
<dbReference type="Pfam" id="PF00593">
    <property type="entry name" value="TonB_dep_Rec_b-barrel"/>
    <property type="match status" value="1"/>
</dbReference>
<evidence type="ECO:0000256" key="1">
    <source>
        <dbReference type="ARBA" id="ARBA00004442"/>
    </source>
</evidence>
<dbReference type="Gene3D" id="2.170.130.10">
    <property type="entry name" value="TonB-dependent receptor, plug domain"/>
    <property type="match status" value="1"/>
</dbReference>
<dbReference type="Gene3D" id="2.40.170.20">
    <property type="entry name" value="TonB-dependent receptor, beta-barrel domain"/>
    <property type="match status" value="1"/>
</dbReference>
<evidence type="ECO:0000256" key="2">
    <source>
        <dbReference type="ARBA" id="ARBA00023136"/>
    </source>
</evidence>
<comment type="caution">
    <text evidence="8">The sequence shown here is derived from an EMBL/GenBank/DDBJ whole genome shotgun (WGS) entry which is preliminary data.</text>
</comment>
<evidence type="ECO:0000259" key="6">
    <source>
        <dbReference type="Pfam" id="PF00593"/>
    </source>
</evidence>
<proteinExistence type="inferred from homology"/>
<dbReference type="PANTHER" id="PTHR40980:SF5">
    <property type="entry name" value="TONB-DEPENDENT RECEPTOR"/>
    <property type="match status" value="1"/>
</dbReference>
<dbReference type="RefSeq" id="WP_099106239.1">
    <property type="nucleotide sequence ID" value="NZ_JAATJF010000001.1"/>
</dbReference>
<comment type="similarity">
    <text evidence="4">Belongs to the TonB-dependent receptor family.</text>
</comment>
<keyword evidence="2 4" id="KW-0472">Membrane</keyword>
<dbReference type="EMBL" id="PDLO01000003">
    <property type="protein sequence ID" value="PHK98629.1"/>
    <property type="molecule type" value="Genomic_DNA"/>
</dbReference>
<keyword evidence="9" id="KW-1185">Reference proteome</keyword>
<evidence type="ECO:0000256" key="4">
    <source>
        <dbReference type="RuleBase" id="RU003357"/>
    </source>
</evidence>
<evidence type="ECO:0000313" key="8">
    <source>
        <dbReference type="EMBL" id="PHK98629.1"/>
    </source>
</evidence>
<keyword evidence="4" id="KW-0798">TonB box</keyword>